<name>A0A381X9D6_9ZZZZ</name>
<dbReference type="GO" id="GO:0051539">
    <property type="term" value="F:4 iron, 4 sulfur cluster binding"/>
    <property type="evidence" value="ECO:0007669"/>
    <property type="project" value="UniProtKB-KW"/>
</dbReference>
<evidence type="ECO:0000259" key="6">
    <source>
        <dbReference type="PROSITE" id="PS51272"/>
    </source>
</evidence>
<reference evidence="7" key="1">
    <citation type="submission" date="2018-05" db="EMBL/GenBank/DDBJ databases">
        <authorList>
            <person name="Lanie J.A."/>
            <person name="Ng W.-L."/>
            <person name="Kazmierczak K.M."/>
            <person name="Andrzejewski T.M."/>
            <person name="Davidsen T.M."/>
            <person name="Wayne K.J."/>
            <person name="Tettelin H."/>
            <person name="Glass J.I."/>
            <person name="Rusch D."/>
            <person name="Podicherti R."/>
            <person name="Tsui H.-C.T."/>
            <person name="Winkler M.E."/>
        </authorList>
    </citation>
    <scope>NUCLEOTIDE SEQUENCE</scope>
</reference>
<dbReference type="InterPro" id="IPR001119">
    <property type="entry name" value="SLH_dom"/>
</dbReference>
<dbReference type="InterPro" id="IPR036188">
    <property type="entry name" value="FAD/NAD-bd_sf"/>
</dbReference>
<evidence type="ECO:0000256" key="1">
    <source>
        <dbReference type="ARBA" id="ARBA00022485"/>
    </source>
</evidence>
<sequence>MVHRRRFPLGCVGDSSPREFTAETMPCFTTPLIRQLKILFALLLAISLQAKVASEDSVTVQTPTSDYDVAVIGGTPAGIAAAIAAGRAGKTVILIEQSPVLGGMLSSGVIRLDDLYVESNSGVMEEFRQRVKAYHRTELAEDPLVKAHLTRDPRFPWNVAEGRAWEPHTAARIYAEIVAEIGAITTRFNEVAVDVEMKDNRVTGVITQDRDNQGRLGKKQAYTAKVIIDATYEADLAAFANVPFRIGREARSEEEPHAGRIYTNFFRGVPGTLKATILPESTGEADDRSQAFTYRLTGKDYGRPDHPYRIKEPPPNYDSAKYRWNPNNKPIIPNRKFDLLGISWGGDLTGYGTRWVLADWEERVKIERIFRNYDLGWLYYIQTEGGSPNIGIPDDEFMDNNNLPYRLYVRQGRRIDGRYTLKESDIHKDLRGNGLRGPLNSNSVAIGVYGIDAHNVQGPTSRKEPRSGEGAAEGTLHLFDVTGPYQIPYGVMVPKQHQGILFPVGISSTHVAMCTVRMEPVWSSLGEAAGVAAALAIDHDLELGDLPVSQIQDELVKQGCVLFFYTDLPRDAPAFEAVQKLSLLGAVANNDPDRFHSNGPSASLTDLNKKAYRFRPKELVTRSEFARMVVKGLQVPLSITAAHFSDVPRGHPAFQYIETLYDYSTQSHEPFFDYEIQKEPGKSTRVLAHPDQEVTSAKAIKIISGLLREKVQVWPKPDANLTRGEAAQLIYQQNDMNNRVKSLY</sequence>
<organism evidence="7">
    <name type="scientific">marine metagenome</name>
    <dbReference type="NCBI Taxonomy" id="408172"/>
    <lineage>
        <taxon>unclassified sequences</taxon>
        <taxon>metagenomes</taxon>
        <taxon>ecological metagenomes</taxon>
    </lineage>
</organism>
<keyword evidence="3" id="KW-0560">Oxidoreductase</keyword>
<evidence type="ECO:0000256" key="3">
    <source>
        <dbReference type="ARBA" id="ARBA00023002"/>
    </source>
</evidence>
<dbReference type="PANTHER" id="PTHR43498">
    <property type="entry name" value="FERREDOXIN:COB-COM HETERODISULFIDE REDUCTASE SUBUNIT A"/>
    <property type="match status" value="1"/>
</dbReference>
<dbReference type="PANTHER" id="PTHR43498:SF1">
    <property type="entry name" value="COB--COM HETERODISULFIDE REDUCTASE IRON-SULFUR SUBUNIT A"/>
    <property type="match status" value="1"/>
</dbReference>
<dbReference type="SUPFAM" id="SSF51905">
    <property type="entry name" value="FAD/NAD(P)-binding domain"/>
    <property type="match status" value="1"/>
</dbReference>
<keyword evidence="1" id="KW-0004">4Fe-4S</keyword>
<evidence type="ECO:0000256" key="4">
    <source>
        <dbReference type="ARBA" id="ARBA00023004"/>
    </source>
</evidence>
<keyword evidence="5" id="KW-0411">Iron-sulfur</keyword>
<dbReference type="Pfam" id="PF12831">
    <property type="entry name" value="FAD_oxidored"/>
    <property type="match status" value="1"/>
</dbReference>
<protein>
    <recommendedName>
        <fullName evidence="6">SLH domain-containing protein</fullName>
    </recommendedName>
</protein>
<evidence type="ECO:0000256" key="5">
    <source>
        <dbReference type="ARBA" id="ARBA00023014"/>
    </source>
</evidence>
<dbReference type="GO" id="GO:0046872">
    <property type="term" value="F:metal ion binding"/>
    <property type="evidence" value="ECO:0007669"/>
    <property type="project" value="UniProtKB-KW"/>
</dbReference>
<evidence type="ECO:0000256" key="2">
    <source>
        <dbReference type="ARBA" id="ARBA00022723"/>
    </source>
</evidence>
<dbReference type="Gene3D" id="3.50.50.60">
    <property type="entry name" value="FAD/NAD(P)-binding domain"/>
    <property type="match status" value="1"/>
</dbReference>
<feature type="domain" description="SLH" evidence="6">
    <location>
        <begin position="561"/>
        <end position="643"/>
    </location>
</feature>
<gene>
    <name evidence="7" type="ORF">METZ01_LOCUS114026</name>
</gene>
<accession>A0A381X9D6</accession>
<dbReference type="PROSITE" id="PS51272">
    <property type="entry name" value="SLH"/>
    <property type="match status" value="1"/>
</dbReference>
<dbReference type="GO" id="GO:0016491">
    <property type="term" value="F:oxidoreductase activity"/>
    <property type="evidence" value="ECO:0007669"/>
    <property type="project" value="UniProtKB-KW"/>
</dbReference>
<dbReference type="AlphaFoldDB" id="A0A381X9D6"/>
<keyword evidence="4" id="KW-0408">Iron</keyword>
<evidence type="ECO:0000313" key="7">
    <source>
        <dbReference type="EMBL" id="SVA61172.1"/>
    </source>
</evidence>
<dbReference type="InterPro" id="IPR039650">
    <property type="entry name" value="HdrA-like"/>
</dbReference>
<dbReference type="EMBL" id="UINC01014324">
    <property type="protein sequence ID" value="SVA61172.1"/>
    <property type="molecule type" value="Genomic_DNA"/>
</dbReference>
<keyword evidence="2" id="KW-0479">Metal-binding</keyword>
<proteinExistence type="predicted"/>